<dbReference type="Pfam" id="PF03969">
    <property type="entry name" value="AFG1_ATPase"/>
    <property type="match status" value="1"/>
</dbReference>
<dbReference type="EMBL" id="KL198032">
    <property type="protein sequence ID" value="KDQ15343.1"/>
    <property type="molecule type" value="Genomic_DNA"/>
</dbReference>
<gene>
    <name evidence="4" type="ORF">BOTBODRAFT_624928</name>
</gene>
<evidence type="ECO:0000256" key="3">
    <source>
        <dbReference type="ARBA" id="ARBA00022840"/>
    </source>
</evidence>
<dbReference type="InterPro" id="IPR005654">
    <property type="entry name" value="ATPase_AFG1-like"/>
</dbReference>
<evidence type="ECO:0000313" key="4">
    <source>
        <dbReference type="EMBL" id="KDQ15343.1"/>
    </source>
</evidence>
<keyword evidence="5" id="KW-1185">Reference proteome</keyword>
<keyword evidence="2" id="KW-0547">Nucleotide-binding</keyword>
<name>A0A067MHX7_BOTB1</name>
<dbReference type="GO" id="GO:0016887">
    <property type="term" value="F:ATP hydrolysis activity"/>
    <property type="evidence" value="ECO:0007669"/>
    <property type="project" value="InterPro"/>
</dbReference>
<proteinExistence type="inferred from homology"/>
<dbReference type="AlphaFoldDB" id="A0A067MHX7"/>
<protein>
    <recommendedName>
        <fullName evidence="6">AAA+ ATPase domain-containing protein</fullName>
    </recommendedName>
</protein>
<evidence type="ECO:0008006" key="6">
    <source>
        <dbReference type="Google" id="ProtNLM"/>
    </source>
</evidence>
<dbReference type="InterPro" id="IPR027417">
    <property type="entry name" value="P-loop_NTPase"/>
</dbReference>
<dbReference type="OrthoDB" id="548867at2759"/>
<accession>A0A067MHX7</accession>
<dbReference type="NCBIfam" id="NF040713">
    <property type="entry name" value="ZapE"/>
    <property type="match status" value="1"/>
</dbReference>
<dbReference type="GO" id="GO:0005739">
    <property type="term" value="C:mitochondrion"/>
    <property type="evidence" value="ECO:0007669"/>
    <property type="project" value="TreeGrafter"/>
</dbReference>
<dbReference type="STRING" id="930990.A0A067MHX7"/>
<dbReference type="PANTHER" id="PTHR12169">
    <property type="entry name" value="ATPASE N2B"/>
    <property type="match status" value="1"/>
</dbReference>
<comment type="similarity">
    <text evidence="1">Belongs to the AFG1 ATPase family.</text>
</comment>
<dbReference type="PANTHER" id="PTHR12169:SF6">
    <property type="entry name" value="AFG1-LIKE ATPASE"/>
    <property type="match status" value="1"/>
</dbReference>
<evidence type="ECO:0000256" key="2">
    <source>
        <dbReference type="ARBA" id="ARBA00022741"/>
    </source>
</evidence>
<keyword evidence="3" id="KW-0067">ATP-binding</keyword>
<evidence type="ECO:0000313" key="5">
    <source>
        <dbReference type="Proteomes" id="UP000027195"/>
    </source>
</evidence>
<dbReference type="HOGENOM" id="CLU_008681_1_1_1"/>
<sequence length="466" mass="52182">MSIPRLRSVPRRLLLHHRAYSAAVPPPAPEHQQQLARDDAFLTALDTPTARYRQLISKGVLRQDDHQKGIIAKLQKLNDELKGYQLPAIPSRSLTDSFGATSFFSRLLVRPAPAPAPSSQGYSNSPKSLYLYGSVGTGKSMLMDLFHDTLRTHSKERIHFHAFMVDVHKRVHRLKMQGGEGDLAKDVAREVARGSSVVCFDEFQVTDIADAMILRRLLEELLGLGVVFVMTSNRHPDDLYKNGIQRASFIPCIELIKRRFDIIDLDSGTDYRKIPRELSSVYLSPIDKSTNEAFEQKFADITEGQEIRQNRALPIWGRTLTVPESTTNVAKFDFKDLCGAPLSAADYLEVTKSFGTVFVSNVPRMGLGQKDMARRFITFIDACYESKTILYILSEVPIFEAFSDDRSKLSSETTDHMRSAMDELGLSSDVVSSSSIFTGDEEIFAFARACSRLVQMGTKSWVEGAV</sequence>
<evidence type="ECO:0000256" key="1">
    <source>
        <dbReference type="ARBA" id="ARBA00010322"/>
    </source>
</evidence>
<dbReference type="Proteomes" id="UP000027195">
    <property type="component" value="Unassembled WGS sequence"/>
</dbReference>
<dbReference type="SUPFAM" id="SSF52540">
    <property type="entry name" value="P-loop containing nucleoside triphosphate hydrolases"/>
    <property type="match status" value="1"/>
</dbReference>
<dbReference type="InParanoid" id="A0A067MHX7"/>
<reference evidence="5" key="1">
    <citation type="journal article" date="2014" name="Proc. Natl. Acad. Sci. U.S.A.">
        <title>Extensive sampling of basidiomycete genomes demonstrates inadequacy of the white-rot/brown-rot paradigm for wood decay fungi.</title>
        <authorList>
            <person name="Riley R."/>
            <person name="Salamov A.A."/>
            <person name="Brown D.W."/>
            <person name="Nagy L.G."/>
            <person name="Floudas D."/>
            <person name="Held B.W."/>
            <person name="Levasseur A."/>
            <person name="Lombard V."/>
            <person name="Morin E."/>
            <person name="Otillar R."/>
            <person name="Lindquist E.A."/>
            <person name="Sun H."/>
            <person name="LaButti K.M."/>
            <person name="Schmutz J."/>
            <person name="Jabbour D."/>
            <person name="Luo H."/>
            <person name="Baker S.E."/>
            <person name="Pisabarro A.G."/>
            <person name="Walton J.D."/>
            <person name="Blanchette R.A."/>
            <person name="Henrissat B."/>
            <person name="Martin F."/>
            <person name="Cullen D."/>
            <person name="Hibbett D.S."/>
            <person name="Grigoriev I.V."/>
        </authorList>
    </citation>
    <scope>NUCLEOTIDE SEQUENCE [LARGE SCALE GENOMIC DNA]</scope>
    <source>
        <strain evidence="5">FD-172 SS1</strain>
    </source>
</reference>
<dbReference type="GO" id="GO:0006515">
    <property type="term" value="P:protein quality control for misfolded or incompletely synthesized proteins"/>
    <property type="evidence" value="ECO:0007669"/>
    <property type="project" value="TreeGrafter"/>
</dbReference>
<dbReference type="FunCoup" id="A0A067MHX7">
    <property type="interactions" value="443"/>
</dbReference>
<dbReference type="Gene3D" id="3.40.50.300">
    <property type="entry name" value="P-loop containing nucleotide triphosphate hydrolases"/>
    <property type="match status" value="1"/>
</dbReference>
<organism evidence="4 5">
    <name type="scientific">Botryobasidium botryosum (strain FD-172 SS1)</name>
    <dbReference type="NCBI Taxonomy" id="930990"/>
    <lineage>
        <taxon>Eukaryota</taxon>
        <taxon>Fungi</taxon>
        <taxon>Dikarya</taxon>
        <taxon>Basidiomycota</taxon>
        <taxon>Agaricomycotina</taxon>
        <taxon>Agaricomycetes</taxon>
        <taxon>Cantharellales</taxon>
        <taxon>Botryobasidiaceae</taxon>
        <taxon>Botryobasidium</taxon>
    </lineage>
</organism>
<dbReference type="GO" id="GO:0005524">
    <property type="term" value="F:ATP binding"/>
    <property type="evidence" value="ECO:0007669"/>
    <property type="project" value="UniProtKB-KW"/>
</dbReference>